<keyword evidence="7 8" id="KW-0472">Membrane</keyword>
<keyword evidence="4" id="KW-1003">Cell membrane</keyword>
<evidence type="ECO:0000256" key="8">
    <source>
        <dbReference type="SAM" id="Phobius"/>
    </source>
</evidence>
<organism evidence="9">
    <name type="scientific">Blautia hansenii</name>
    <name type="common">Ruminococcus hansenii</name>
    <dbReference type="NCBI Taxonomy" id="1322"/>
    <lineage>
        <taxon>Bacteria</taxon>
        <taxon>Bacillati</taxon>
        <taxon>Bacillota</taxon>
        <taxon>Clostridia</taxon>
        <taxon>Lachnospirales</taxon>
        <taxon>Lachnospiraceae</taxon>
        <taxon>Blautia</taxon>
    </lineage>
</organism>
<evidence type="ECO:0000313" key="9">
    <source>
        <dbReference type="EMBL" id="VYT09258.1"/>
    </source>
</evidence>
<dbReference type="Pfam" id="PF02028">
    <property type="entry name" value="BCCT"/>
    <property type="match status" value="1"/>
</dbReference>
<evidence type="ECO:0000256" key="2">
    <source>
        <dbReference type="ARBA" id="ARBA00005658"/>
    </source>
</evidence>
<evidence type="ECO:0000256" key="4">
    <source>
        <dbReference type="ARBA" id="ARBA00022475"/>
    </source>
</evidence>
<dbReference type="GO" id="GO:0005886">
    <property type="term" value="C:plasma membrane"/>
    <property type="evidence" value="ECO:0007669"/>
    <property type="project" value="UniProtKB-SubCell"/>
</dbReference>
<feature type="transmembrane region" description="Helical" evidence="8">
    <location>
        <begin position="112"/>
        <end position="132"/>
    </location>
</feature>
<dbReference type="PANTHER" id="PTHR30047">
    <property type="entry name" value="HIGH-AFFINITY CHOLINE TRANSPORT PROTEIN-RELATED"/>
    <property type="match status" value="1"/>
</dbReference>
<reference evidence="9" key="1">
    <citation type="submission" date="2019-11" db="EMBL/GenBank/DDBJ databases">
        <authorList>
            <person name="Feng L."/>
        </authorList>
    </citation>
    <scope>NUCLEOTIDE SEQUENCE</scope>
    <source>
        <strain evidence="9">BhanseniiLFYP23</strain>
    </source>
</reference>
<evidence type="ECO:0000256" key="1">
    <source>
        <dbReference type="ARBA" id="ARBA00004651"/>
    </source>
</evidence>
<dbReference type="RefSeq" id="WP_156342401.1">
    <property type="nucleotide sequence ID" value="NZ_CACRSY010000012.1"/>
</dbReference>
<name>A0A6N2TUF0_BLAHA</name>
<dbReference type="PANTHER" id="PTHR30047:SF7">
    <property type="entry name" value="HIGH-AFFINITY CHOLINE TRANSPORT PROTEIN"/>
    <property type="match status" value="1"/>
</dbReference>
<keyword evidence="6 8" id="KW-1133">Transmembrane helix</keyword>
<feature type="transmembrane region" description="Helical" evidence="8">
    <location>
        <begin position="87"/>
        <end position="106"/>
    </location>
</feature>
<evidence type="ECO:0000256" key="7">
    <source>
        <dbReference type="ARBA" id="ARBA00023136"/>
    </source>
</evidence>
<feature type="transmembrane region" description="Helical" evidence="8">
    <location>
        <begin position="43"/>
        <end position="67"/>
    </location>
</feature>
<dbReference type="EMBL" id="CACRSY010000012">
    <property type="protein sequence ID" value="VYT09258.1"/>
    <property type="molecule type" value="Genomic_DNA"/>
</dbReference>
<evidence type="ECO:0000256" key="6">
    <source>
        <dbReference type="ARBA" id="ARBA00022989"/>
    </source>
</evidence>
<dbReference type="InterPro" id="IPR000060">
    <property type="entry name" value="BCCT_transptr"/>
</dbReference>
<accession>A0A6N2TUF0</accession>
<keyword evidence="3" id="KW-0813">Transport</keyword>
<comment type="subcellular location">
    <subcellularLocation>
        <location evidence="1">Cell membrane</location>
        <topology evidence="1">Multi-pass membrane protein</topology>
    </subcellularLocation>
</comment>
<comment type="similarity">
    <text evidence="2">Belongs to the BCCT transporter (TC 2.A.15) family.</text>
</comment>
<evidence type="ECO:0000256" key="5">
    <source>
        <dbReference type="ARBA" id="ARBA00022692"/>
    </source>
</evidence>
<proteinExistence type="inferred from homology"/>
<dbReference type="AlphaFoldDB" id="A0A6N2TUF0"/>
<sequence>MIFGGYSLYLQKMGILDVAGILGSQGQSAAVAAILQTLPLPKLIMIAVCVLCFIYLATTIDSCAYVLAGTTTKSIGRKEEPARWNRICWALIFCALSVGLMIIGGLQAIQSVSIIAALPLIGVMFLLILSVIKMLNEREE</sequence>
<evidence type="ECO:0000256" key="3">
    <source>
        <dbReference type="ARBA" id="ARBA00022448"/>
    </source>
</evidence>
<protein>
    <submittedName>
        <fullName evidence="9">L-carnitine/gamma-butyrobetaine antiporter</fullName>
    </submittedName>
</protein>
<gene>
    <name evidence="9" type="primary">caiT</name>
    <name evidence="9" type="ORF">BHLFYP23_00119</name>
</gene>
<dbReference type="GO" id="GO:0022857">
    <property type="term" value="F:transmembrane transporter activity"/>
    <property type="evidence" value="ECO:0007669"/>
    <property type="project" value="InterPro"/>
</dbReference>
<keyword evidence="5 8" id="KW-0812">Transmembrane</keyword>